<dbReference type="GeneID" id="7197828"/>
<feature type="compositionally biased region" description="Polar residues" evidence="1">
    <location>
        <begin position="88"/>
        <end position="106"/>
    </location>
</feature>
<evidence type="ECO:0000256" key="1">
    <source>
        <dbReference type="SAM" id="MobiDB-lite"/>
    </source>
</evidence>
<dbReference type="InParanoid" id="B7FTT3"/>
<feature type="region of interest" description="Disordered" evidence="1">
    <location>
        <begin position="81"/>
        <end position="106"/>
    </location>
</feature>
<accession>B7FTT3</accession>
<dbReference type="RefSeq" id="XP_002178203.1">
    <property type="nucleotide sequence ID" value="XM_002178167.1"/>
</dbReference>
<dbReference type="HOGENOM" id="CLU_591192_0_0_1"/>
<evidence type="ECO:0008006" key="4">
    <source>
        <dbReference type="Google" id="ProtNLM"/>
    </source>
</evidence>
<protein>
    <recommendedName>
        <fullName evidence="4">BZIP domain-containing protein</fullName>
    </recommendedName>
</protein>
<reference evidence="3" key="2">
    <citation type="submission" date="2008-08" db="EMBL/GenBank/DDBJ databases">
        <authorList>
            <consortium name="Diatom Consortium"/>
            <person name="Grigoriev I."/>
            <person name="Grimwood J."/>
            <person name="Kuo A."/>
            <person name="Otillar R.P."/>
            <person name="Salamov A."/>
            <person name="Detter J.C."/>
            <person name="Lindquist E."/>
            <person name="Shapiro H."/>
            <person name="Lucas S."/>
            <person name="Glavina del Rio T."/>
            <person name="Pitluck S."/>
            <person name="Rokhsar D."/>
            <person name="Bowler C."/>
        </authorList>
    </citation>
    <scope>GENOME REANNOTATION</scope>
    <source>
        <strain evidence="3">CCAP 1055/1</strain>
    </source>
</reference>
<dbReference type="EMBL" id="CM000607">
    <property type="protein sequence ID" value="EEC49868.1"/>
    <property type="molecule type" value="Genomic_DNA"/>
</dbReference>
<gene>
    <name evidence="2" type="ORF">PHATRDRAFT_33765</name>
</gene>
<name>B7FTT3_PHATC</name>
<dbReference type="KEGG" id="pti:PHATRDRAFT_33765"/>
<evidence type="ECO:0000313" key="2">
    <source>
        <dbReference type="EMBL" id="EEC49868.1"/>
    </source>
</evidence>
<evidence type="ECO:0000313" key="3">
    <source>
        <dbReference type="Proteomes" id="UP000000759"/>
    </source>
</evidence>
<reference evidence="2 3" key="1">
    <citation type="journal article" date="2008" name="Nature">
        <title>The Phaeodactylum genome reveals the evolutionary history of diatom genomes.</title>
        <authorList>
            <person name="Bowler C."/>
            <person name="Allen A.E."/>
            <person name="Badger J.H."/>
            <person name="Grimwood J."/>
            <person name="Jabbari K."/>
            <person name="Kuo A."/>
            <person name="Maheswari U."/>
            <person name="Martens C."/>
            <person name="Maumus F."/>
            <person name="Otillar R.P."/>
            <person name="Rayko E."/>
            <person name="Salamov A."/>
            <person name="Vandepoele K."/>
            <person name="Beszteri B."/>
            <person name="Gruber A."/>
            <person name="Heijde M."/>
            <person name="Katinka M."/>
            <person name="Mock T."/>
            <person name="Valentin K."/>
            <person name="Verret F."/>
            <person name="Berges J.A."/>
            <person name="Brownlee C."/>
            <person name="Cadoret J.P."/>
            <person name="Chiovitti A."/>
            <person name="Choi C.J."/>
            <person name="Coesel S."/>
            <person name="De Martino A."/>
            <person name="Detter J.C."/>
            <person name="Durkin C."/>
            <person name="Falciatore A."/>
            <person name="Fournet J."/>
            <person name="Haruta M."/>
            <person name="Huysman M.J."/>
            <person name="Jenkins B.D."/>
            <person name="Jiroutova K."/>
            <person name="Jorgensen R.E."/>
            <person name="Joubert Y."/>
            <person name="Kaplan A."/>
            <person name="Kroger N."/>
            <person name="Kroth P.G."/>
            <person name="La Roche J."/>
            <person name="Lindquist E."/>
            <person name="Lommer M."/>
            <person name="Martin-Jezequel V."/>
            <person name="Lopez P.J."/>
            <person name="Lucas S."/>
            <person name="Mangogna M."/>
            <person name="McGinnis K."/>
            <person name="Medlin L.K."/>
            <person name="Montsant A."/>
            <person name="Oudot-Le Secq M.P."/>
            <person name="Napoli C."/>
            <person name="Obornik M."/>
            <person name="Parker M.S."/>
            <person name="Petit J.L."/>
            <person name="Porcel B.M."/>
            <person name="Poulsen N."/>
            <person name="Robison M."/>
            <person name="Rychlewski L."/>
            <person name="Rynearson T.A."/>
            <person name="Schmutz J."/>
            <person name="Shapiro H."/>
            <person name="Siaut M."/>
            <person name="Stanley M."/>
            <person name="Sussman M.R."/>
            <person name="Taylor A.R."/>
            <person name="Vardi A."/>
            <person name="von Dassow P."/>
            <person name="Vyverman W."/>
            <person name="Willis A."/>
            <person name="Wyrwicz L.S."/>
            <person name="Rokhsar D.S."/>
            <person name="Weissenbach J."/>
            <person name="Armbrust E.V."/>
            <person name="Green B.R."/>
            <person name="Van de Peer Y."/>
            <person name="Grigoriev I.V."/>
        </authorList>
    </citation>
    <scope>NUCLEOTIDE SEQUENCE [LARGE SCALE GENOMIC DNA]</scope>
    <source>
        <strain evidence="2 3">CCAP 1055/1</strain>
    </source>
</reference>
<feature type="compositionally biased region" description="Low complexity" evidence="1">
    <location>
        <begin position="231"/>
        <end position="243"/>
    </location>
</feature>
<proteinExistence type="predicted"/>
<dbReference type="AlphaFoldDB" id="B7FTT3"/>
<keyword evidence="3" id="KW-1185">Reference proteome</keyword>
<sequence length="463" mass="51211">MDASHDNVDEDPSILDSALLESLFYNEMMLMEESSSTNALRATLFSSLSDDPRHTDAVTDPNTYAEKALLRDFGVEGPTRLDPPVSLWPSTTETPTVDGSSMESSSYVTSGAEHDEEKKAKLVTQFATLASRLGITLPPQVVQSLAGVAAGTKDQHPITSGTPPRNGNALATNGTAAKIQPRSTLPSGNSADALSSHVKPCEQVQFLHSAAEAAVMTVTKKRSFSDADGNAAPAASSQPAKPAYSKRRKKPRLADCEHKLLHLQTENAMLKRHLANVSQKSQAQDAERIQAEEKMRVMLEQNASPEELDAVVSYYKEMYSDYGRRRHQEILFHLEQLQRLANPTNFTKMGLWTLGQQSKGPDPIAGILQKELDIQPQQGRKIIEQRQKIRNVCSNLKECLFLLGKLKTLCEQKTSIFHDRMTKCREILTPRQVVMLLVWINDHSQVLQSVCPGWGSELRSKVP</sequence>
<dbReference type="PaxDb" id="2850-Phatr33765"/>
<dbReference type="Proteomes" id="UP000000759">
    <property type="component" value="Chromosome 4"/>
</dbReference>
<feature type="region of interest" description="Disordered" evidence="1">
    <location>
        <begin position="224"/>
        <end position="251"/>
    </location>
</feature>
<dbReference type="OrthoDB" id="295274at2759"/>
<organism evidence="2 3">
    <name type="scientific">Phaeodactylum tricornutum (strain CCAP 1055/1)</name>
    <dbReference type="NCBI Taxonomy" id="556484"/>
    <lineage>
        <taxon>Eukaryota</taxon>
        <taxon>Sar</taxon>
        <taxon>Stramenopiles</taxon>
        <taxon>Ochrophyta</taxon>
        <taxon>Bacillariophyta</taxon>
        <taxon>Bacillariophyceae</taxon>
        <taxon>Bacillariophycidae</taxon>
        <taxon>Naviculales</taxon>
        <taxon>Phaeodactylaceae</taxon>
        <taxon>Phaeodactylum</taxon>
    </lineage>
</organism>